<sequence>MNIDRNNGGGLYLTYLTDIGENALCTADIQSVQCIYVIEEYPNRVYTAKPWSLPSLDVAFLQAARSHHIDARLNDTEMADIENSTSSTNDTRSNDITVLKLVDSAIPSDDPKDATDDSGIATEDAQEVMDKLWDLLGTNPSSEKSKRITISVSENRTREIFPEVLFRLCVKLAGHHRKLPSAIILQNVQRISNESEAAGGFADIHSGQYGGQKVALKSLRANSSEASKQSVQDEMLKEFCREVILWSRLRHIHILPLLGVSEHAEAKICMVLPWEDRGNVKDRIIKLRENGTAGDLLVSNIHKWLLHVAFGLDYLHEEKIVHGDLHGGNILIDELDNARLTDFGLGVIADATPLNYASKHGGGGYSHRAPELHDPEAFGTKSTRPTPSSDVYAFACTAIELYTAKPPFSDQSLFQIGSKVVKGERPGKPLTAEGVVMSNSMWRLTQQCWAQNPKDRPAVKNIVRDMKIVVSGKELLVVAPEVPKPSAEKQQPLEVHSTGCQCYIA</sequence>
<keyword evidence="3" id="KW-1185">Reference proteome</keyword>
<protein>
    <recommendedName>
        <fullName evidence="1">Protein kinase domain-containing protein</fullName>
    </recommendedName>
</protein>
<evidence type="ECO:0000313" key="3">
    <source>
        <dbReference type="Proteomes" id="UP000308730"/>
    </source>
</evidence>
<dbReference type="Proteomes" id="UP000308730">
    <property type="component" value="Unassembled WGS sequence"/>
</dbReference>
<dbReference type="SUPFAM" id="SSF56112">
    <property type="entry name" value="Protein kinase-like (PK-like)"/>
    <property type="match status" value="1"/>
</dbReference>
<proteinExistence type="predicted"/>
<dbReference type="Pfam" id="PF07714">
    <property type="entry name" value="PK_Tyr_Ser-Thr"/>
    <property type="match status" value="1"/>
</dbReference>
<evidence type="ECO:0000259" key="1">
    <source>
        <dbReference type="PROSITE" id="PS50011"/>
    </source>
</evidence>
<dbReference type="InterPro" id="IPR000719">
    <property type="entry name" value="Prot_kinase_dom"/>
</dbReference>
<evidence type="ECO:0000313" key="2">
    <source>
        <dbReference type="EMBL" id="THH28970.1"/>
    </source>
</evidence>
<dbReference type="OrthoDB" id="2791079at2759"/>
<name>A0A4S4MZW5_9APHY</name>
<dbReference type="GO" id="GO:0004674">
    <property type="term" value="F:protein serine/threonine kinase activity"/>
    <property type="evidence" value="ECO:0007669"/>
    <property type="project" value="TreeGrafter"/>
</dbReference>
<dbReference type="InterPro" id="IPR001245">
    <property type="entry name" value="Ser-Thr/Tyr_kinase_cat_dom"/>
</dbReference>
<dbReference type="InterPro" id="IPR011009">
    <property type="entry name" value="Kinase-like_dom_sf"/>
</dbReference>
<organism evidence="2 3">
    <name type="scientific">Antrodiella citrinella</name>
    <dbReference type="NCBI Taxonomy" id="2447956"/>
    <lineage>
        <taxon>Eukaryota</taxon>
        <taxon>Fungi</taxon>
        <taxon>Dikarya</taxon>
        <taxon>Basidiomycota</taxon>
        <taxon>Agaricomycotina</taxon>
        <taxon>Agaricomycetes</taxon>
        <taxon>Polyporales</taxon>
        <taxon>Steccherinaceae</taxon>
        <taxon>Antrodiella</taxon>
    </lineage>
</organism>
<reference evidence="2 3" key="1">
    <citation type="submission" date="2019-02" db="EMBL/GenBank/DDBJ databases">
        <title>Genome sequencing of the rare red list fungi Antrodiella citrinella (Flaviporus citrinellus).</title>
        <authorList>
            <person name="Buettner E."/>
            <person name="Kellner H."/>
        </authorList>
    </citation>
    <scope>NUCLEOTIDE SEQUENCE [LARGE SCALE GENOMIC DNA]</scope>
    <source>
        <strain evidence="2 3">DSM 108506</strain>
    </source>
</reference>
<dbReference type="InterPro" id="IPR051681">
    <property type="entry name" value="Ser/Thr_Kinases-Pseudokinases"/>
</dbReference>
<feature type="domain" description="Protein kinase" evidence="1">
    <location>
        <begin position="190"/>
        <end position="469"/>
    </location>
</feature>
<dbReference type="GO" id="GO:0005524">
    <property type="term" value="F:ATP binding"/>
    <property type="evidence" value="ECO:0007669"/>
    <property type="project" value="InterPro"/>
</dbReference>
<gene>
    <name evidence="2" type="ORF">EUX98_g5213</name>
</gene>
<dbReference type="PROSITE" id="PS50011">
    <property type="entry name" value="PROTEIN_KINASE_DOM"/>
    <property type="match status" value="1"/>
</dbReference>
<accession>A0A4S4MZW5</accession>
<comment type="caution">
    <text evidence="2">The sequence shown here is derived from an EMBL/GenBank/DDBJ whole genome shotgun (WGS) entry which is preliminary data.</text>
</comment>
<dbReference type="Gene3D" id="1.10.510.10">
    <property type="entry name" value="Transferase(Phosphotransferase) domain 1"/>
    <property type="match status" value="1"/>
</dbReference>
<dbReference type="AlphaFoldDB" id="A0A4S4MZW5"/>
<dbReference type="EMBL" id="SGPM01000147">
    <property type="protein sequence ID" value="THH28970.1"/>
    <property type="molecule type" value="Genomic_DNA"/>
</dbReference>
<dbReference type="PANTHER" id="PTHR44329">
    <property type="entry name" value="SERINE/THREONINE-PROTEIN KINASE TNNI3K-RELATED"/>
    <property type="match status" value="1"/>
</dbReference>